<comment type="caution">
    <text evidence="3">The sequence shown here is derived from an EMBL/GenBank/DDBJ whole genome shotgun (WGS) entry which is preliminary data.</text>
</comment>
<reference evidence="3" key="1">
    <citation type="submission" date="2021-08" db="EMBL/GenBank/DDBJ databases">
        <title>Chromosome-Level Trichoderma cornu-damae using Hi-C Data.</title>
        <authorList>
            <person name="Kim C.S."/>
        </authorList>
    </citation>
    <scope>NUCLEOTIDE SEQUENCE</scope>
    <source>
        <strain evidence="3">KA19-0412C</strain>
    </source>
</reference>
<dbReference type="Proteomes" id="UP000827724">
    <property type="component" value="Unassembled WGS sequence"/>
</dbReference>
<dbReference type="AlphaFoldDB" id="A0A9P8QLE8"/>
<gene>
    <name evidence="3" type="ORF">Trco_003632</name>
</gene>
<dbReference type="InterPro" id="IPR010730">
    <property type="entry name" value="HET"/>
</dbReference>
<dbReference type="EMBL" id="JAIWOZ010000003">
    <property type="protein sequence ID" value="KAH6607319.1"/>
    <property type="molecule type" value="Genomic_DNA"/>
</dbReference>
<dbReference type="PANTHER" id="PTHR33112">
    <property type="entry name" value="DOMAIN PROTEIN, PUTATIVE-RELATED"/>
    <property type="match status" value="1"/>
</dbReference>
<protein>
    <recommendedName>
        <fullName evidence="2">Heterokaryon incompatibility domain-containing protein</fullName>
    </recommendedName>
</protein>
<dbReference type="Pfam" id="PF06985">
    <property type="entry name" value="HET"/>
    <property type="match status" value="1"/>
</dbReference>
<dbReference type="OrthoDB" id="5347061at2759"/>
<feature type="compositionally biased region" description="Basic and acidic residues" evidence="1">
    <location>
        <begin position="672"/>
        <end position="682"/>
    </location>
</feature>
<feature type="domain" description="Heterokaryon incompatibility" evidence="2">
    <location>
        <begin position="246"/>
        <end position="414"/>
    </location>
</feature>
<evidence type="ECO:0000313" key="4">
    <source>
        <dbReference type="Proteomes" id="UP000827724"/>
    </source>
</evidence>
<evidence type="ECO:0000256" key="1">
    <source>
        <dbReference type="SAM" id="MobiDB-lite"/>
    </source>
</evidence>
<evidence type="ECO:0000313" key="3">
    <source>
        <dbReference type="EMBL" id="KAH6607319.1"/>
    </source>
</evidence>
<feature type="region of interest" description="Disordered" evidence="1">
    <location>
        <begin position="652"/>
        <end position="688"/>
    </location>
</feature>
<organism evidence="3 4">
    <name type="scientific">Trichoderma cornu-damae</name>
    <dbReference type="NCBI Taxonomy" id="654480"/>
    <lineage>
        <taxon>Eukaryota</taxon>
        <taxon>Fungi</taxon>
        <taxon>Dikarya</taxon>
        <taxon>Ascomycota</taxon>
        <taxon>Pezizomycotina</taxon>
        <taxon>Sordariomycetes</taxon>
        <taxon>Hypocreomycetidae</taxon>
        <taxon>Hypocreales</taxon>
        <taxon>Hypocreaceae</taxon>
        <taxon>Trichoderma</taxon>
    </lineage>
</organism>
<accession>A0A9P8QLE8</accession>
<proteinExistence type="predicted"/>
<dbReference type="PANTHER" id="PTHR33112:SF16">
    <property type="entry name" value="HETEROKARYON INCOMPATIBILITY DOMAIN-CONTAINING PROTEIN"/>
    <property type="match status" value="1"/>
</dbReference>
<keyword evidence="4" id="KW-1185">Reference proteome</keyword>
<name>A0A9P8QLE8_9HYPO</name>
<sequence>MSVSLRAPIFFSPRVPVKRKAFLISQDVCRFCNHLKYCAHFEETLAREACFALRTQITGQPDNYWISIHTHNFLRDGDDVPDVDRLGDCRYCRLLYDALNLFFNDLSVSWVKDAMHNPSLRVHIHVQAGSPVILKCDGAVETYPECAFLRYDVELFCRDRGHLTDEDLPPMELVLPEPAGTPDDRPCEAFFRSSFHSCASTTGSMDQTYTTPNRLLYLDCDMDDVVLWETMAGGPGQPDIPDKIEYATLCHGWLDTDPRLPKLLTSNMDDWKEGLAISRLPRALQDAIRVCHLNDVHFLWVDALCILQDSERDRREQSPLTGHYFRDSILTIVPASAASPDEAFLNPPREDWITHEVAFAAPSGATATITLRRKYSRPASPSDAVDVSSARWVVAPGSFRRTGQLYRRDWCFQEIALGTRVIHFTSAGVVFECRRHTCSREPVRIYRGYRGYRRTDVFAALPQASRGHAEDAMWLEAVQIYTSRDPTSLRDRLGAISGLAAISEMGIHDQYVAGLWRSNLLRGLLWEVRLRPGQPKTSRITIPFDEQKAPSFSWASVDAKIVWRCTNELEFQALAKVVDVGGLLQTPHPCFDTEGAFVRLEGHLRRCQVSQVIAGAGGGHWQFAQFRRAKDSGDRPKRYPFVGDGPLVTVMGRSAARGGPHDARSPDGGPRSIEKRCEGAREPRRRSQTYLTRHHCEFRKKNMYGRKKTTGAAFVLRIGRTGEVDEMQSPEVFYTGVDGLVLTRSMRYPGAFERIGCIRNLPESLFVSDKYRQVVTLV</sequence>
<evidence type="ECO:0000259" key="2">
    <source>
        <dbReference type="Pfam" id="PF06985"/>
    </source>
</evidence>